<feature type="non-terminal residue" evidence="2">
    <location>
        <position position="1"/>
    </location>
</feature>
<name>A0ABQ5ALQ1_9ASTR</name>
<comment type="caution">
    <text evidence="2">The sequence shown here is derived from an EMBL/GenBank/DDBJ whole genome shotgun (WGS) entry which is preliminary data.</text>
</comment>
<organism evidence="2 3">
    <name type="scientific">Tanacetum coccineum</name>
    <dbReference type="NCBI Taxonomy" id="301880"/>
    <lineage>
        <taxon>Eukaryota</taxon>
        <taxon>Viridiplantae</taxon>
        <taxon>Streptophyta</taxon>
        <taxon>Embryophyta</taxon>
        <taxon>Tracheophyta</taxon>
        <taxon>Spermatophyta</taxon>
        <taxon>Magnoliopsida</taxon>
        <taxon>eudicotyledons</taxon>
        <taxon>Gunneridae</taxon>
        <taxon>Pentapetalae</taxon>
        <taxon>asterids</taxon>
        <taxon>campanulids</taxon>
        <taxon>Asterales</taxon>
        <taxon>Asteraceae</taxon>
        <taxon>Asteroideae</taxon>
        <taxon>Anthemideae</taxon>
        <taxon>Anthemidinae</taxon>
        <taxon>Tanacetum</taxon>
    </lineage>
</organism>
<reference evidence="2" key="1">
    <citation type="journal article" date="2022" name="Int. J. Mol. Sci.">
        <title>Draft Genome of Tanacetum Coccineum: Genomic Comparison of Closely Related Tanacetum-Family Plants.</title>
        <authorList>
            <person name="Yamashiro T."/>
            <person name="Shiraishi A."/>
            <person name="Nakayama K."/>
            <person name="Satake H."/>
        </authorList>
    </citation>
    <scope>NUCLEOTIDE SEQUENCE</scope>
</reference>
<dbReference type="EMBL" id="BQNB010012442">
    <property type="protein sequence ID" value="GJT03610.1"/>
    <property type="molecule type" value="Genomic_DNA"/>
</dbReference>
<evidence type="ECO:0000256" key="1">
    <source>
        <dbReference type="SAM" id="Coils"/>
    </source>
</evidence>
<feature type="coiled-coil region" evidence="1">
    <location>
        <begin position="48"/>
        <end position="126"/>
    </location>
</feature>
<keyword evidence="3" id="KW-1185">Reference proteome</keyword>
<evidence type="ECO:0000313" key="2">
    <source>
        <dbReference type="EMBL" id="GJT03610.1"/>
    </source>
</evidence>
<reference evidence="2" key="2">
    <citation type="submission" date="2022-01" db="EMBL/GenBank/DDBJ databases">
        <authorList>
            <person name="Yamashiro T."/>
            <person name="Shiraishi A."/>
            <person name="Satake H."/>
            <person name="Nakayama K."/>
        </authorList>
    </citation>
    <scope>NUCLEOTIDE SEQUENCE</scope>
</reference>
<gene>
    <name evidence="2" type="ORF">Tco_0824779</name>
</gene>
<proteinExistence type="predicted"/>
<evidence type="ECO:0000313" key="3">
    <source>
        <dbReference type="Proteomes" id="UP001151760"/>
    </source>
</evidence>
<dbReference type="Proteomes" id="UP001151760">
    <property type="component" value="Unassembled WGS sequence"/>
</dbReference>
<accession>A0ABQ5ALQ1</accession>
<protein>
    <submittedName>
        <fullName evidence="2">Uncharacterized protein</fullName>
    </submittedName>
</protein>
<keyword evidence="1" id="KW-0175">Coiled coil</keyword>
<sequence length="130" mass="15188">LAMAGRVRGNQIARKVINDLIDFSGETFVPKYMKYFFHQQITDRLRFINRMREEVQTSRNLIAQLIALIAELEAFEDPGEVYDMLMLLKDDMRAEETKLTDLNDLITQAEEEIEVKNTHVEMMENECNDG</sequence>